<evidence type="ECO:0000313" key="4">
    <source>
        <dbReference type="Proteomes" id="UP000030640"/>
    </source>
</evidence>
<protein>
    <submittedName>
        <fullName evidence="3">Uncharacterized protein</fullName>
    </submittedName>
</protein>
<feature type="transmembrane region" description="Helical" evidence="2">
    <location>
        <begin position="31"/>
        <end position="52"/>
    </location>
</feature>
<sequence length="317" mass="37291">MEDTHQQVEKSLPTDHEHTGTPRKHPLNIRISTFILFVKISIYAIFICSIYYSSHGTLCHPRNTQCNQGNEPSVKSRALVEQGAVHINKFSKIKEYSKSYHMRDDYPTFNEETYFRRDLGAFKSKGDRRTSQPLHNLISNIGSAKKNSSDENRRFFEKGIEDPGTGINTPNVVTKKPARVLEEPVEALEYNAATKKHPDPAIEDPDEETIYFDEEIDEHEEFDEEEKRLRNYLDSYLEDEVLLTNIHKFIQESEDCASKYKQKKYDFFKHIIALRKRFNRTINSIKHRLVKLMTHRRHCRIKLLISTIIRFFSRLLL</sequence>
<proteinExistence type="predicted"/>
<reference evidence="3 4" key="1">
    <citation type="submission" date="2013-02" db="EMBL/GenBank/DDBJ databases">
        <title>The Genome Sequence of Plasmodium inui San Antonio 1.</title>
        <authorList>
            <consortium name="The Broad Institute Genome Sequencing Platform"/>
            <consortium name="The Broad Institute Genome Sequencing Center for Infectious Disease"/>
            <person name="Neafsey D."/>
            <person name="Cheeseman I."/>
            <person name="Volkman S."/>
            <person name="Adams J."/>
            <person name="Walker B."/>
            <person name="Young S.K."/>
            <person name="Zeng Q."/>
            <person name="Gargeya S."/>
            <person name="Fitzgerald M."/>
            <person name="Haas B."/>
            <person name="Abouelleil A."/>
            <person name="Alvarado L."/>
            <person name="Arachchi H.M."/>
            <person name="Berlin A.M."/>
            <person name="Chapman S.B."/>
            <person name="Dewar J."/>
            <person name="Goldberg J."/>
            <person name="Griggs A."/>
            <person name="Gujja S."/>
            <person name="Hansen M."/>
            <person name="Howarth C."/>
            <person name="Imamovic A."/>
            <person name="Larimer J."/>
            <person name="McCowan C."/>
            <person name="Murphy C."/>
            <person name="Neiman D."/>
            <person name="Pearson M."/>
            <person name="Priest M."/>
            <person name="Roberts A."/>
            <person name="Saif S."/>
            <person name="Shea T."/>
            <person name="Sisk P."/>
            <person name="Sykes S."/>
            <person name="Wortman J."/>
            <person name="Nusbaum C."/>
            <person name="Birren B."/>
        </authorList>
    </citation>
    <scope>NUCLEOTIDE SEQUENCE [LARGE SCALE GENOMIC DNA]</scope>
    <source>
        <strain evidence="3 4">San Antonio 1</strain>
    </source>
</reference>
<dbReference type="EMBL" id="KI965485">
    <property type="protein sequence ID" value="EUD64968.1"/>
    <property type="molecule type" value="Genomic_DNA"/>
</dbReference>
<evidence type="ECO:0000313" key="3">
    <source>
        <dbReference type="EMBL" id="EUD64968.1"/>
    </source>
</evidence>
<keyword evidence="2" id="KW-0472">Membrane</keyword>
<organism evidence="3 4">
    <name type="scientific">Plasmodium inui San Antonio 1</name>
    <dbReference type="NCBI Taxonomy" id="1237626"/>
    <lineage>
        <taxon>Eukaryota</taxon>
        <taxon>Sar</taxon>
        <taxon>Alveolata</taxon>
        <taxon>Apicomplexa</taxon>
        <taxon>Aconoidasida</taxon>
        <taxon>Haemosporida</taxon>
        <taxon>Plasmodiidae</taxon>
        <taxon>Plasmodium</taxon>
        <taxon>Plasmodium (Plasmodium)</taxon>
    </lineage>
</organism>
<accession>W7A0A3</accession>
<evidence type="ECO:0000256" key="1">
    <source>
        <dbReference type="SAM" id="MobiDB-lite"/>
    </source>
</evidence>
<feature type="compositionally biased region" description="Basic and acidic residues" evidence="1">
    <location>
        <begin position="1"/>
        <end position="20"/>
    </location>
</feature>
<dbReference type="AlphaFoldDB" id="W7A0A3"/>
<gene>
    <name evidence="3" type="ORF">C922_04596</name>
</gene>
<dbReference type="Proteomes" id="UP000030640">
    <property type="component" value="Unassembled WGS sequence"/>
</dbReference>
<dbReference type="GeneID" id="20039870"/>
<name>W7A0A3_9APIC</name>
<evidence type="ECO:0000256" key="2">
    <source>
        <dbReference type="SAM" id="Phobius"/>
    </source>
</evidence>
<keyword evidence="4" id="KW-1185">Reference proteome</keyword>
<dbReference type="RefSeq" id="XP_008818397.1">
    <property type="nucleotide sequence ID" value="XM_008820175.1"/>
</dbReference>
<keyword evidence="2" id="KW-0812">Transmembrane</keyword>
<keyword evidence="2" id="KW-1133">Transmembrane helix</keyword>
<dbReference type="OrthoDB" id="382024at2759"/>
<feature type="region of interest" description="Disordered" evidence="1">
    <location>
        <begin position="1"/>
        <end position="23"/>
    </location>
</feature>
<dbReference type="VEuPathDB" id="PlasmoDB:C922_04596"/>